<evidence type="ECO:0000313" key="1">
    <source>
        <dbReference type="EMBL" id="JAD90890.1"/>
    </source>
</evidence>
<name>A0A0A9DYY6_ARUDO</name>
<accession>A0A0A9DYY6</accession>
<organism evidence="1">
    <name type="scientific">Arundo donax</name>
    <name type="common">Giant reed</name>
    <name type="synonym">Donax arundinaceus</name>
    <dbReference type="NCBI Taxonomy" id="35708"/>
    <lineage>
        <taxon>Eukaryota</taxon>
        <taxon>Viridiplantae</taxon>
        <taxon>Streptophyta</taxon>
        <taxon>Embryophyta</taxon>
        <taxon>Tracheophyta</taxon>
        <taxon>Spermatophyta</taxon>
        <taxon>Magnoliopsida</taxon>
        <taxon>Liliopsida</taxon>
        <taxon>Poales</taxon>
        <taxon>Poaceae</taxon>
        <taxon>PACMAD clade</taxon>
        <taxon>Arundinoideae</taxon>
        <taxon>Arundineae</taxon>
        <taxon>Arundo</taxon>
    </lineage>
</organism>
<sequence>MQHKQRVGMGIHPISLQCRKPNTNFTNAIITDSHSSIPRCWLVNMTIVKRTNRDDSAGVKHLPCVLLIPARAHRVNNRACADPLLAILCNTICIRCCTPAFSGLHRY</sequence>
<proteinExistence type="predicted"/>
<protein>
    <submittedName>
        <fullName evidence="1">Uncharacterized protein</fullName>
    </submittedName>
</protein>
<reference evidence="1" key="2">
    <citation type="journal article" date="2015" name="Data Brief">
        <title>Shoot transcriptome of the giant reed, Arundo donax.</title>
        <authorList>
            <person name="Barrero R.A."/>
            <person name="Guerrero F.D."/>
            <person name="Moolhuijzen P."/>
            <person name="Goolsby J.A."/>
            <person name="Tidwell J."/>
            <person name="Bellgard S.E."/>
            <person name="Bellgard M.I."/>
        </authorList>
    </citation>
    <scope>NUCLEOTIDE SEQUENCE</scope>
    <source>
        <tissue evidence="1">Shoot tissue taken approximately 20 cm above the soil surface</tissue>
    </source>
</reference>
<dbReference type="AlphaFoldDB" id="A0A0A9DYY6"/>
<reference evidence="1" key="1">
    <citation type="submission" date="2014-09" db="EMBL/GenBank/DDBJ databases">
        <authorList>
            <person name="Magalhaes I.L.F."/>
            <person name="Oliveira U."/>
            <person name="Santos F.R."/>
            <person name="Vidigal T.H.D.A."/>
            <person name="Brescovit A.D."/>
            <person name="Santos A.J."/>
        </authorList>
    </citation>
    <scope>NUCLEOTIDE SEQUENCE</scope>
    <source>
        <tissue evidence="1">Shoot tissue taken approximately 20 cm above the soil surface</tissue>
    </source>
</reference>
<dbReference type="EMBL" id="GBRH01207005">
    <property type="protein sequence ID" value="JAD90890.1"/>
    <property type="molecule type" value="Transcribed_RNA"/>
</dbReference>